<dbReference type="GO" id="GO:0030170">
    <property type="term" value="F:pyridoxal phosphate binding"/>
    <property type="evidence" value="ECO:0007669"/>
    <property type="project" value="TreeGrafter"/>
</dbReference>
<dbReference type="InterPro" id="IPR049943">
    <property type="entry name" value="Ser_HO-MeTrfase-like"/>
</dbReference>
<keyword evidence="4" id="KW-0028">Amino-acid biosynthesis</keyword>
<dbReference type="InterPro" id="IPR039429">
    <property type="entry name" value="SHMT-like_dom"/>
</dbReference>
<dbReference type="SUPFAM" id="SSF53383">
    <property type="entry name" value="PLP-dependent transferases"/>
    <property type="match status" value="1"/>
</dbReference>
<reference evidence="7 8" key="1">
    <citation type="journal article" date="2019" name="Int. J. Syst. Evol. Microbiol.">
        <title>Faecalibacillus intestinalis gen. nov., sp. nov. and Faecalibacillus faecis sp. nov., isolated from human faeces.</title>
        <authorList>
            <person name="Seo B."/>
            <person name="Jeon K."/>
            <person name="Baek I."/>
            <person name="Lee Y.M."/>
            <person name="Baek K."/>
            <person name="Ko G."/>
        </authorList>
    </citation>
    <scope>NUCLEOTIDE SEQUENCE [LARGE SCALE GENOMIC DNA]</scope>
    <source>
        <strain evidence="7 8">SNUG30099</strain>
    </source>
</reference>
<keyword evidence="7" id="KW-0489">Methyltransferase</keyword>
<dbReference type="PANTHER" id="PTHR11680:SF35">
    <property type="entry name" value="SERINE HYDROXYMETHYLTRANSFERASE 1"/>
    <property type="match status" value="1"/>
</dbReference>
<dbReference type="InterPro" id="IPR015422">
    <property type="entry name" value="PyrdxlP-dep_Trfase_small"/>
</dbReference>
<keyword evidence="5" id="KW-0663">Pyridoxal phosphate</keyword>
<evidence type="ECO:0000256" key="1">
    <source>
        <dbReference type="ARBA" id="ARBA00001933"/>
    </source>
</evidence>
<dbReference type="InterPro" id="IPR015424">
    <property type="entry name" value="PyrdxlP-dep_Trfase"/>
</dbReference>
<dbReference type="RefSeq" id="WP_107030391.1">
    <property type="nucleotide sequence ID" value="NZ_AP031432.1"/>
</dbReference>
<dbReference type="EMBL" id="PYLQ01000020">
    <property type="protein sequence ID" value="PST38299.1"/>
    <property type="molecule type" value="Genomic_DNA"/>
</dbReference>
<dbReference type="GO" id="GO:0019264">
    <property type="term" value="P:glycine biosynthetic process from serine"/>
    <property type="evidence" value="ECO:0007669"/>
    <property type="project" value="TreeGrafter"/>
</dbReference>
<gene>
    <name evidence="7" type="ORF">C7U54_11515</name>
</gene>
<dbReference type="GO" id="GO:0006730">
    <property type="term" value="P:one-carbon metabolic process"/>
    <property type="evidence" value="ECO:0007669"/>
    <property type="project" value="UniProtKB-KW"/>
</dbReference>
<evidence type="ECO:0000256" key="3">
    <source>
        <dbReference type="ARBA" id="ARBA00022563"/>
    </source>
</evidence>
<evidence type="ECO:0000256" key="5">
    <source>
        <dbReference type="ARBA" id="ARBA00022898"/>
    </source>
</evidence>
<dbReference type="Gene3D" id="3.40.640.10">
    <property type="entry name" value="Type I PLP-dependent aspartate aminotransferase-like (Major domain)"/>
    <property type="match status" value="1"/>
</dbReference>
<evidence type="ECO:0000259" key="6">
    <source>
        <dbReference type="Pfam" id="PF00464"/>
    </source>
</evidence>
<dbReference type="InterPro" id="IPR015421">
    <property type="entry name" value="PyrdxlP-dep_Trfase_major"/>
</dbReference>
<dbReference type="GO" id="GO:0032259">
    <property type="term" value="P:methylation"/>
    <property type="evidence" value="ECO:0007669"/>
    <property type="project" value="UniProtKB-KW"/>
</dbReference>
<dbReference type="GO" id="GO:0046653">
    <property type="term" value="P:tetrahydrofolate metabolic process"/>
    <property type="evidence" value="ECO:0007669"/>
    <property type="project" value="TreeGrafter"/>
</dbReference>
<comment type="similarity">
    <text evidence="2">Belongs to the SHMT family.</text>
</comment>
<accession>A0A2T3FSR5</accession>
<dbReference type="GO" id="GO:0004372">
    <property type="term" value="F:glycine hydroxymethyltransferase activity"/>
    <property type="evidence" value="ECO:0007669"/>
    <property type="project" value="TreeGrafter"/>
</dbReference>
<dbReference type="GO" id="GO:0005737">
    <property type="term" value="C:cytoplasm"/>
    <property type="evidence" value="ECO:0007669"/>
    <property type="project" value="TreeGrafter"/>
</dbReference>
<keyword evidence="8" id="KW-1185">Reference proteome</keyword>
<dbReference type="Gene3D" id="3.90.1150.10">
    <property type="entry name" value="Aspartate Aminotransferase, domain 1"/>
    <property type="match status" value="1"/>
</dbReference>
<feature type="domain" description="Serine hydroxymethyltransferase-like" evidence="6">
    <location>
        <begin position="23"/>
        <end position="378"/>
    </location>
</feature>
<protein>
    <submittedName>
        <fullName evidence="7">Hydoxy methyltransferase</fullName>
    </submittedName>
</protein>
<comment type="cofactor">
    <cofactor evidence="1">
        <name>pyridoxal 5'-phosphate</name>
        <dbReference type="ChEBI" id="CHEBI:597326"/>
    </cofactor>
</comment>
<keyword evidence="7" id="KW-0808">Transferase</keyword>
<evidence type="ECO:0000256" key="4">
    <source>
        <dbReference type="ARBA" id="ARBA00022605"/>
    </source>
</evidence>
<name>A0A2T3FSR5_9FIRM</name>
<dbReference type="Proteomes" id="UP000240974">
    <property type="component" value="Unassembled WGS sequence"/>
</dbReference>
<sequence>MKYDEFYKLCEKVYEPITNFEKSCLPLCAAENEQSEFTKIPLKSFIQDKYIMGGIEEYQEHNNFIGSNNLFELYNLLNRLSSELFKSMYADGRTLTGVNTISLLLMSLFKNNDKILISDEECGGHSSMPKLCKRLGIKTCSMPYDYNNYDFDYEKLNTLLLDDSIKGILICQSDMIFQPKLEKIKMDKNKILIYDATQVLGLIASKKIRNYLEFFDSSYQFIMAGSTHKTLPGPTNGLILTNSSDIINKIDLKINPDYLRNVQLHQIMSLIFTLEEFSIFGKEYCEHMVKVANMLGKLLEEKGFNIVKKDKIYTETHQIFILMDSKIVDKFIMRCQVYKITLNARKKQIYNGSGIRIGTQLIARYGWNYDELKIISEVLYKVYLECIDENTNYSNYIISEVKNLSKRKMIKYTFEENIIDLTNKLFKL</sequence>
<dbReference type="AlphaFoldDB" id="A0A2T3FSR5"/>
<organism evidence="7 8">
    <name type="scientific">Faecalibacillus intestinalis</name>
    <dbReference type="NCBI Taxonomy" id="1982626"/>
    <lineage>
        <taxon>Bacteria</taxon>
        <taxon>Bacillati</taxon>
        <taxon>Bacillota</taxon>
        <taxon>Erysipelotrichia</taxon>
        <taxon>Erysipelotrichales</taxon>
        <taxon>Coprobacillaceae</taxon>
        <taxon>Faecalibacillus</taxon>
    </lineage>
</organism>
<dbReference type="GO" id="GO:0008168">
    <property type="term" value="F:methyltransferase activity"/>
    <property type="evidence" value="ECO:0007669"/>
    <property type="project" value="UniProtKB-KW"/>
</dbReference>
<keyword evidence="3" id="KW-0554">One-carbon metabolism</keyword>
<evidence type="ECO:0000256" key="2">
    <source>
        <dbReference type="ARBA" id="ARBA00006376"/>
    </source>
</evidence>
<comment type="caution">
    <text evidence="7">The sequence shown here is derived from an EMBL/GenBank/DDBJ whole genome shotgun (WGS) entry which is preliminary data.</text>
</comment>
<proteinExistence type="inferred from homology"/>
<evidence type="ECO:0000313" key="8">
    <source>
        <dbReference type="Proteomes" id="UP000240974"/>
    </source>
</evidence>
<dbReference type="PANTHER" id="PTHR11680">
    <property type="entry name" value="SERINE HYDROXYMETHYLTRANSFERASE"/>
    <property type="match status" value="1"/>
</dbReference>
<dbReference type="Pfam" id="PF00464">
    <property type="entry name" value="SHMT"/>
    <property type="match status" value="1"/>
</dbReference>
<evidence type="ECO:0000313" key="7">
    <source>
        <dbReference type="EMBL" id="PST38299.1"/>
    </source>
</evidence>